<evidence type="ECO:0000259" key="13">
    <source>
        <dbReference type="PROSITE" id="PS51352"/>
    </source>
</evidence>
<evidence type="ECO:0000313" key="15">
    <source>
        <dbReference type="Proteomes" id="UP001202961"/>
    </source>
</evidence>
<dbReference type="Gene3D" id="3.40.30.10">
    <property type="entry name" value="Glutaredoxin"/>
    <property type="match status" value="1"/>
</dbReference>
<feature type="domain" description="Thioredoxin" evidence="13">
    <location>
        <begin position="36"/>
        <end position="194"/>
    </location>
</feature>
<evidence type="ECO:0000256" key="8">
    <source>
        <dbReference type="ARBA" id="ARBA00032824"/>
    </source>
</evidence>
<comment type="similarity">
    <text evidence="9">Belongs to the peroxiredoxin family. BCP/PrxQ subfamily.</text>
</comment>
<accession>A0ABT0U7L7</accession>
<dbReference type="PROSITE" id="PS51352">
    <property type="entry name" value="THIOREDOXIN_2"/>
    <property type="match status" value="1"/>
</dbReference>
<evidence type="ECO:0000256" key="2">
    <source>
        <dbReference type="ARBA" id="ARBA00013017"/>
    </source>
</evidence>
<dbReference type="Pfam" id="PF00578">
    <property type="entry name" value="AhpC-TSA"/>
    <property type="match status" value="1"/>
</dbReference>
<keyword evidence="7" id="KW-0676">Redox-active center</keyword>
<evidence type="ECO:0000256" key="5">
    <source>
        <dbReference type="ARBA" id="ARBA00023002"/>
    </source>
</evidence>
<reference evidence="14 15" key="1">
    <citation type="journal article" date="2022" name="Syst. Appl. Microbiol.">
        <title>Rhodopirellula aestuarii sp. nov., a novel member of the genus Rhodopirellula isolated from brackish sediments collected in the Tagus River estuary, Portugal.</title>
        <authorList>
            <person name="Vitorino I.R."/>
            <person name="Klimek D."/>
            <person name="Calusinska M."/>
            <person name="Lobo-da-Cunha A."/>
            <person name="Vasconcelos V."/>
            <person name="Lage O.M."/>
        </authorList>
    </citation>
    <scope>NUCLEOTIDE SEQUENCE [LARGE SCALE GENOMIC DNA]</scope>
    <source>
        <strain evidence="14 15">ICT_H3.1</strain>
    </source>
</reference>
<keyword evidence="12" id="KW-0732">Signal</keyword>
<evidence type="ECO:0000256" key="10">
    <source>
        <dbReference type="ARBA" id="ARBA00042639"/>
    </source>
</evidence>
<dbReference type="InterPro" id="IPR013766">
    <property type="entry name" value="Thioredoxin_domain"/>
</dbReference>
<dbReference type="InterPro" id="IPR036249">
    <property type="entry name" value="Thioredoxin-like_sf"/>
</dbReference>
<proteinExistence type="inferred from homology"/>
<evidence type="ECO:0000256" key="12">
    <source>
        <dbReference type="SAM" id="SignalP"/>
    </source>
</evidence>
<keyword evidence="5" id="KW-0560">Oxidoreductase</keyword>
<evidence type="ECO:0000256" key="3">
    <source>
        <dbReference type="ARBA" id="ARBA00022559"/>
    </source>
</evidence>
<dbReference type="CDD" id="cd02970">
    <property type="entry name" value="PRX_like2"/>
    <property type="match status" value="1"/>
</dbReference>
<dbReference type="PANTHER" id="PTHR42801:SF4">
    <property type="entry name" value="AHPC_TSA FAMILY PROTEIN"/>
    <property type="match status" value="1"/>
</dbReference>
<dbReference type="InterPro" id="IPR050924">
    <property type="entry name" value="Peroxiredoxin_BCP/PrxQ"/>
</dbReference>
<dbReference type="PANTHER" id="PTHR42801">
    <property type="entry name" value="THIOREDOXIN-DEPENDENT PEROXIDE REDUCTASE"/>
    <property type="match status" value="1"/>
</dbReference>
<feature type="signal peptide" evidence="12">
    <location>
        <begin position="1"/>
        <end position="23"/>
    </location>
</feature>
<dbReference type="SUPFAM" id="SSF52833">
    <property type="entry name" value="Thioredoxin-like"/>
    <property type="match status" value="1"/>
</dbReference>
<evidence type="ECO:0000256" key="1">
    <source>
        <dbReference type="ARBA" id="ARBA00003330"/>
    </source>
</evidence>
<dbReference type="EMBL" id="JAMQBK010000058">
    <property type="protein sequence ID" value="MCM2372934.1"/>
    <property type="molecule type" value="Genomic_DNA"/>
</dbReference>
<evidence type="ECO:0000256" key="6">
    <source>
        <dbReference type="ARBA" id="ARBA00023157"/>
    </source>
</evidence>
<name>A0ABT0U7L7_9BACT</name>
<feature type="chain" id="PRO_5046824273" description="thioredoxin-dependent peroxiredoxin" evidence="12">
    <location>
        <begin position="24"/>
        <end position="194"/>
    </location>
</feature>
<comment type="catalytic activity">
    <reaction evidence="11">
        <text>a hydroperoxide + [thioredoxin]-dithiol = an alcohol + [thioredoxin]-disulfide + H2O</text>
        <dbReference type="Rhea" id="RHEA:62620"/>
        <dbReference type="Rhea" id="RHEA-COMP:10698"/>
        <dbReference type="Rhea" id="RHEA-COMP:10700"/>
        <dbReference type="ChEBI" id="CHEBI:15377"/>
        <dbReference type="ChEBI" id="CHEBI:29950"/>
        <dbReference type="ChEBI" id="CHEBI:30879"/>
        <dbReference type="ChEBI" id="CHEBI:35924"/>
        <dbReference type="ChEBI" id="CHEBI:50058"/>
        <dbReference type="EC" id="1.11.1.24"/>
    </reaction>
</comment>
<evidence type="ECO:0000313" key="14">
    <source>
        <dbReference type="EMBL" id="MCM2372934.1"/>
    </source>
</evidence>
<keyword evidence="3" id="KW-0575">Peroxidase</keyword>
<sequence length="194" mass="20526">MKIRRIVCCCMALSLAPVSLAQADSPSPMQAASSKLANGTQAKDFQLHAVAGELSGDVRLSDVTGDGPVVVVVLRGYPTKQCPACTAQVGDLIKHADQFAAKNARLLLIYPGDASQLGMHAEDFLHGTKLPAPLTMLLDPGYQFTTAYGLRWNAPRETAYPSTFIVDKAGKITFANVSSTHGGRVKSAEILAAL</sequence>
<evidence type="ECO:0000256" key="9">
    <source>
        <dbReference type="ARBA" id="ARBA00038489"/>
    </source>
</evidence>
<protein>
    <recommendedName>
        <fullName evidence="2">thioredoxin-dependent peroxiredoxin</fullName>
        <ecNumber evidence="2">1.11.1.24</ecNumber>
    </recommendedName>
    <alternativeName>
        <fullName evidence="8">Thioredoxin peroxidase</fullName>
    </alternativeName>
    <alternativeName>
        <fullName evidence="10">Thioredoxin-dependent peroxiredoxin Bcp</fullName>
    </alternativeName>
</protein>
<comment type="function">
    <text evidence="1">Thiol-specific peroxidase that catalyzes the reduction of hydrogen peroxide and organic hydroperoxides to water and alcohols, respectively. Plays a role in cell protection against oxidative stress by detoxifying peroxides and as sensor of hydrogen peroxide-mediated signaling events.</text>
</comment>
<dbReference type="InterPro" id="IPR000866">
    <property type="entry name" value="AhpC/TSA"/>
</dbReference>
<keyword evidence="4" id="KW-0049">Antioxidant</keyword>
<evidence type="ECO:0000256" key="11">
    <source>
        <dbReference type="ARBA" id="ARBA00049091"/>
    </source>
</evidence>
<evidence type="ECO:0000256" key="7">
    <source>
        <dbReference type="ARBA" id="ARBA00023284"/>
    </source>
</evidence>
<dbReference type="Proteomes" id="UP001202961">
    <property type="component" value="Unassembled WGS sequence"/>
</dbReference>
<organism evidence="14 15">
    <name type="scientific">Aporhodopirellula aestuarii</name>
    <dbReference type="NCBI Taxonomy" id="2950107"/>
    <lineage>
        <taxon>Bacteria</taxon>
        <taxon>Pseudomonadati</taxon>
        <taxon>Planctomycetota</taxon>
        <taxon>Planctomycetia</taxon>
        <taxon>Pirellulales</taxon>
        <taxon>Pirellulaceae</taxon>
        <taxon>Aporhodopirellula</taxon>
    </lineage>
</organism>
<keyword evidence="6" id="KW-1015">Disulfide bond</keyword>
<evidence type="ECO:0000256" key="4">
    <source>
        <dbReference type="ARBA" id="ARBA00022862"/>
    </source>
</evidence>
<dbReference type="EC" id="1.11.1.24" evidence="2"/>
<keyword evidence="15" id="KW-1185">Reference proteome</keyword>
<gene>
    <name evidence="14" type="ORF">NB063_20160</name>
</gene>
<comment type="caution">
    <text evidence="14">The sequence shown here is derived from an EMBL/GenBank/DDBJ whole genome shotgun (WGS) entry which is preliminary data.</text>
</comment>